<keyword evidence="4 8" id="KW-0808">Transferase</keyword>
<dbReference type="PROSITE" id="PS00372">
    <property type="entry name" value="PTS_EIIA_TYPE_2_HIS"/>
    <property type="match status" value="1"/>
</dbReference>
<dbReference type="PaxDb" id="722438-MPNE_0574"/>
<evidence type="ECO:0000256" key="6">
    <source>
        <dbReference type="ARBA" id="ARBA00022777"/>
    </source>
</evidence>
<dbReference type="GO" id="GO:0009401">
    <property type="term" value="P:phosphoenolpyruvate-dependent sugar phosphotransferase system"/>
    <property type="evidence" value="ECO:0007669"/>
    <property type="project" value="UniProtKB-KW"/>
</dbReference>
<dbReference type="Pfam" id="PF00359">
    <property type="entry name" value="PTS_EIIA_2"/>
    <property type="match status" value="1"/>
</dbReference>
<dbReference type="eggNOG" id="COG1762">
    <property type="taxonomic scope" value="Bacteria"/>
</dbReference>
<evidence type="ECO:0000256" key="3">
    <source>
        <dbReference type="ARBA" id="ARBA00022490"/>
    </source>
</evidence>
<dbReference type="Proteomes" id="UP000007756">
    <property type="component" value="Chromosome"/>
</dbReference>
<organism evidence="8 9">
    <name type="scientific">Mycoplasmoides pneumoniae (strain ATCC 15531 / DSM 23978 / CIP 103766 / NBRC 14401 / NCTC 10119 / FH)</name>
    <name type="common">Mycoplasma pneumoniae</name>
    <dbReference type="NCBI Taxonomy" id="722438"/>
    <lineage>
        <taxon>Bacteria</taxon>
        <taxon>Bacillati</taxon>
        <taxon>Mycoplasmatota</taxon>
        <taxon>Mycoplasmoidales</taxon>
        <taxon>Mycoplasmoidaceae</taxon>
        <taxon>Mycoplasmoides</taxon>
    </lineage>
</organism>
<protein>
    <submittedName>
        <fullName evidence="8">Phosphoenolpyruvate-dependent sugar phosphotransferase system, EIIA 2</fullName>
    </submittedName>
</protein>
<dbReference type="PATRIC" id="fig|722438.3.peg.548"/>
<name>A0A0H3DNE2_MYCPB</name>
<keyword evidence="8" id="KW-0670">Pyruvate</keyword>
<dbReference type="STRING" id="722438.F539_02775"/>
<evidence type="ECO:0000259" key="7">
    <source>
        <dbReference type="PROSITE" id="PS51094"/>
    </source>
</evidence>
<dbReference type="InterPro" id="IPR016152">
    <property type="entry name" value="PTrfase/Anion_transptr"/>
</dbReference>
<reference evidence="8 9" key="1">
    <citation type="journal article" date="2010" name="Appl. Environ. Microbiol.">
        <title>Targeted chromosomal knockouts in Mycoplasma pneumoniae.</title>
        <authorList>
            <person name="Krishnakumar R."/>
            <person name="Assad-Garcia N."/>
            <person name="Benders G.A."/>
            <person name="Phan Q."/>
            <person name="Montague M.G."/>
            <person name="Glass J.I."/>
        </authorList>
    </citation>
    <scope>NUCLEOTIDE SEQUENCE [LARGE SCALE GENOMIC DNA]</scope>
    <source>
        <strain evidence="9">ATCC 15531 / DSM 22911 / NBRC 14401 / NCTC 10119 / FH</strain>
    </source>
</reference>
<keyword evidence="5" id="KW-0598">Phosphotransferase system</keyword>
<dbReference type="GO" id="GO:0016301">
    <property type="term" value="F:kinase activity"/>
    <property type="evidence" value="ECO:0007669"/>
    <property type="project" value="UniProtKB-KW"/>
</dbReference>
<keyword evidence="2" id="KW-0813">Transport</keyword>
<dbReference type="AlphaFoldDB" id="A0A0H3DNE2"/>
<gene>
    <name evidence="8" type="ordered locus">MPNE_0574</name>
</gene>
<dbReference type="InterPro" id="IPR002178">
    <property type="entry name" value="PTS_EIIA_type-2_dom"/>
</dbReference>
<dbReference type="EMBL" id="CP002077">
    <property type="protein sequence ID" value="ADK87223.1"/>
    <property type="molecule type" value="Genomic_DNA"/>
</dbReference>
<dbReference type="GeneID" id="66608834"/>
<dbReference type="GO" id="GO:0005737">
    <property type="term" value="C:cytoplasm"/>
    <property type="evidence" value="ECO:0007669"/>
    <property type="project" value="UniProtKB-SubCell"/>
</dbReference>
<dbReference type="KEGG" id="mpj:MPNE_0574"/>
<dbReference type="PROSITE" id="PS51094">
    <property type="entry name" value="PTS_EIIA_TYPE_2"/>
    <property type="match status" value="1"/>
</dbReference>
<evidence type="ECO:0000256" key="4">
    <source>
        <dbReference type="ARBA" id="ARBA00022679"/>
    </source>
</evidence>
<proteinExistence type="predicted"/>
<dbReference type="SMR" id="A0A0H3DNE2"/>
<dbReference type="PANTHER" id="PTHR36203:SF3">
    <property type="entry name" value="PHOSPHOTRANSFERASE IIA COMPONENT SGCA-RELATED"/>
    <property type="match status" value="1"/>
</dbReference>
<dbReference type="Gene3D" id="3.40.930.10">
    <property type="entry name" value="Mannitol-specific EII, Chain A"/>
    <property type="match status" value="1"/>
</dbReference>
<dbReference type="CDD" id="cd00211">
    <property type="entry name" value="PTS_IIA_fru"/>
    <property type="match status" value="1"/>
</dbReference>
<evidence type="ECO:0000256" key="2">
    <source>
        <dbReference type="ARBA" id="ARBA00022448"/>
    </source>
</evidence>
<evidence type="ECO:0000256" key="1">
    <source>
        <dbReference type="ARBA" id="ARBA00004496"/>
    </source>
</evidence>
<accession>A0A0H3DNE2</accession>
<evidence type="ECO:0000313" key="9">
    <source>
        <dbReference type="Proteomes" id="UP000007756"/>
    </source>
</evidence>
<keyword evidence="3" id="KW-0963">Cytoplasm</keyword>
<dbReference type="PANTHER" id="PTHR36203">
    <property type="entry name" value="ASCORBATE-SPECIFIC PTS SYSTEM EIIA COMPONENT"/>
    <property type="match status" value="1"/>
</dbReference>
<keyword evidence="6" id="KW-0418">Kinase</keyword>
<evidence type="ECO:0000313" key="8">
    <source>
        <dbReference type="EMBL" id="ADK87223.1"/>
    </source>
</evidence>
<dbReference type="InterPro" id="IPR051351">
    <property type="entry name" value="Ascorbate-PTS_EIIA_comp"/>
</dbReference>
<dbReference type="SUPFAM" id="SSF55804">
    <property type="entry name" value="Phoshotransferase/anion transport protein"/>
    <property type="match status" value="1"/>
</dbReference>
<dbReference type="HOGENOM" id="CLU_072531_2_0_14"/>
<comment type="subcellular location">
    <subcellularLocation>
        <location evidence="1">Cytoplasm</location>
    </subcellularLocation>
</comment>
<feature type="domain" description="PTS EIIA type-2" evidence="7">
    <location>
        <begin position="9"/>
        <end position="152"/>
    </location>
</feature>
<evidence type="ECO:0000256" key="5">
    <source>
        <dbReference type="ARBA" id="ARBA00022683"/>
    </source>
</evidence>
<sequence>MTKLDFKAVLKQHHTVRLHQTAQDWKQAIQLCIHPLIAAKLVQPAYFDDILKSVAQYGPYFIIAENVAMPHAQNNGTVQQNCFSLVTLKEPVYFDNDPRPVRLLIGLAATSAAIHTTEALPQIAALVEDTQVVKDLLDCCDETSLFAVIDRVNLHKYLT</sequence>
<dbReference type="RefSeq" id="WP_010874850.1">
    <property type="nucleotide sequence ID" value="NZ_CP010546.1"/>
</dbReference>